<evidence type="ECO:0000256" key="4">
    <source>
        <dbReference type="ARBA" id="ARBA00022989"/>
    </source>
</evidence>
<protein>
    <submittedName>
        <fullName evidence="7">(diamondback moth) hypothetical protein</fullName>
    </submittedName>
</protein>
<feature type="transmembrane region" description="Helical" evidence="6">
    <location>
        <begin position="31"/>
        <end position="51"/>
    </location>
</feature>
<dbReference type="SUPFAM" id="SSF103473">
    <property type="entry name" value="MFS general substrate transporter"/>
    <property type="match status" value="1"/>
</dbReference>
<evidence type="ECO:0000256" key="3">
    <source>
        <dbReference type="ARBA" id="ARBA00022692"/>
    </source>
</evidence>
<evidence type="ECO:0000313" key="8">
    <source>
        <dbReference type="Proteomes" id="UP000653454"/>
    </source>
</evidence>
<keyword evidence="3 6" id="KW-0812">Transmembrane</keyword>
<comment type="subcellular location">
    <subcellularLocation>
        <location evidence="1">Cell membrane</location>
        <topology evidence="1">Multi-pass membrane protein</topology>
    </subcellularLocation>
</comment>
<dbReference type="AlphaFoldDB" id="A0A8S4G0Y9"/>
<evidence type="ECO:0000256" key="2">
    <source>
        <dbReference type="ARBA" id="ARBA00022475"/>
    </source>
</evidence>
<feature type="transmembrane region" description="Helical" evidence="6">
    <location>
        <begin position="153"/>
        <end position="178"/>
    </location>
</feature>
<dbReference type="InterPro" id="IPR036259">
    <property type="entry name" value="MFS_trans_sf"/>
</dbReference>
<name>A0A8S4G0Y9_PLUXY</name>
<dbReference type="Pfam" id="PF08395">
    <property type="entry name" value="7tm_7"/>
    <property type="match status" value="1"/>
</dbReference>
<keyword evidence="8" id="KW-1185">Reference proteome</keyword>
<dbReference type="GO" id="GO:0050909">
    <property type="term" value="P:sensory perception of taste"/>
    <property type="evidence" value="ECO:0007669"/>
    <property type="project" value="InterPro"/>
</dbReference>
<keyword evidence="2" id="KW-1003">Cell membrane</keyword>
<dbReference type="OrthoDB" id="7354650at2759"/>
<dbReference type="Proteomes" id="UP000653454">
    <property type="component" value="Unassembled WGS sequence"/>
</dbReference>
<reference evidence="7" key="1">
    <citation type="submission" date="2020-11" db="EMBL/GenBank/DDBJ databases">
        <authorList>
            <person name="Whiteford S."/>
        </authorList>
    </citation>
    <scope>NUCLEOTIDE SEQUENCE</scope>
</reference>
<dbReference type="GO" id="GO:0005886">
    <property type="term" value="C:plasma membrane"/>
    <property type="evidence" value="ECO:0007669"/>
    <property type="project" value="UniProtKB-SubCell"/>
</dbReference>
<dbReference type="InterPro" id="IPR013604">
    <property type="entry name" value="7TM_chemorcpt"/>
</dbReference>
<feature type="transmembrane region" description="Helical" evidence="6">
    <location>
        <begin position="235"/>
        <end position="256"/>
    </location>
</feature>
<organism evidence="7 8">
    <name type="scientific">Plutella xylostella</name>
    <name type="common">Diamondback moth</name>
    <name type="synonym">Plutella maculipennis</name>
    <dbReference type="NCBI Taxonomy" id="51655"/>
    <lineage>
        <taxon>Eukaryota</taxon>
        <taxon>Metazoa</taxon>
        <taxon>Ecdysozoa</taxon>
        <taxon>Arthropoda</taxon>
        <taxon>Hexapoda</taxon>
        <taxon>Insecta</taxon>
        <taxon>Pterygota</taxon>
        <taxon>Neoptera</taxon>
        <taxon>Endopterygota</taxon>
        <taxon>Lepidoptera</taxon>
        <taxon>Glossata</taxon>
        <taxon>Ditrysia</taxon>
        <taxon>Yponomeutoidea</taxon>
        <taxon>Plutellidae</taxon>
        <taxon>Plutella</taxon>
    </lineage>
</organism>
<dbReference type="EMBL" id="CAJHNJ030000064">
    <property type="protein sequence ID" value="CAG9133594.1"/>
    <property type="molecule type" value="Genomic_DNA"/>
</dbReference>
<keyword evidence="4 6" id="KW-1133">Transmembrane helix</keyword>
<sequence>MVLMLLLEHSICNVLEYVLTPDAIIVMNWKWILYFYQDFEVIVFCILVLNVKSRLRAVNEYLKKFIKDQNNVNFNVFTITEVNRQKNLQTKLNLVKKIPLKELAITYDAIGELCSSINQVSNYQIFMTLITTFFYVVMAIWTTIYQYRLNRDVSASVVMTIVWVASGMVAIVAIGIVCDRLMTARRDTIVLVNEIIMDSSLPKALRGQAKMFMQLIEAWPLEMYIYDMFAIDLKLILKFSSVCTTYMIIIIQLSHFTKI</sequence>
<proteinExistence type="predicted"/>
<evidence type="ECO:0000313" key="7">
    <source>
        <dbReference type="EMBL" id="CAG9133594.1"/>
    </source>
</evidence>
<evidence type="ECO:0000256" key="6">
    <source>
        <dbReference type="SAM" id="Phobius"/>
    </source>
</evidence>
<gene>
    <name evidence="7" type="ORF">PLXY2_LOCUS11853</name>
</gene>
<comment type="caution">
    <text evidence="7">The sequence shown here is derived from an EMBL/GenBank/DDBJ whole genome shotgun (WGS) entry which is preliminary data.</text>
</comment>
<feature type="transmembrane region" description="Helical" evidence="6">
    <location>
        <begin position="125"/>
        <end position="147"/>
    </location>
</feature>
<evidence type="ECO:0000256" key="1">
    <source>
        <dbReference type="ARBA" id="ARBA00004651"/>
    </source>
</evidence>
<accession>A0A8S4G0Y9</accession>
<evidence type="ECO:0000256" key="5">
    <source>
        <dbReference type="ARBA" id="ARBA00023136"/>
    </source>
</evidence>
<keyword evidence="5 6" id="KW-0472">Membrane</keyword>